<feature type="compositionally biased region" description="Polar residues" evidence="1">
    <location>
        <begin position="194"/>
        <end position="209"/>
    </location>
</feature>
<sequence>MAAKLSWVEEVQGWGNNPGAGADMHAMDTSRGMTALEWARFTGRYETSYLVHKLMSRPCAEQFCEHYKPEWHKMKELLALANETKTCLQKIAECIRSTFTFNYFNDPKEGGVMDHMVRVTTALSSPFISMACKTVCPETPPCVGKRRYSVQEILREQNDQEKRAQEKSSENRKEKSSQDSHSTVASKKKERRSSLQTSGLQVSQRNKVVSSRRASLLPLHLLSRSSVRPGIVIPKVRVTRAPQPTYHPEKMRRRSSVNPDIYLQLPKWRYKELKEERKKAEEEEKKKAEEAEKQKQKQRSSYQKRTFT</sequence>
<keyword evidence="3" id="KW-1185">Reference proteome</keyword>
<protein>
    <submittedName>
        <fullName evidence="2">Uncharacterized protein</fullName>
    </submittedName>
</protein>
<feature type="compositionally biased region" description="Basic and acidic residues" evidence="1">
    <location>
        <begin position="274"/>
        <end position="295"/>
    </location>
</feature>
<proteinExistence type="predicted"/>
<feature type="compositionally biased region" description="Basic and acidic residues" evidence="1">
    <location>
        <begin position="156"/>
        <end position="178"/>
    </location>
</feature>
<comment type="caution">
    <text evidence="2">The sequence shown here is derived from an EMBL/GenBank/DDBJ whole genome shotgun (WGS) entry which is preliminary data.</text>
</comment>
<evidence type="ECO:0000313" key="3">
    <source>
        <dbReference type="Proteomes" id="UP001066276"/>
    </source>
</evidence>
<accession>A0AAV7VRF3</accession>
<reference evidence="2" key="1">
    <citation type="journal article" date="2022" name="bioRxiv">
        <title>Sequencing and chromosome-scale assembly of the giantPleurodeles waltlgenome.</title>
        <authorList>
            <person name="Brown T."/>
            <person name="Elewa A."/>
            <person name="Iarovenko S."/>
            <person name="Subramanian E."/>
            <person name="Araus A.J."/>
            <person name="Petzold A."/>
            <person name="Susuki M."/>
            <person name="Suzuki K.-i.T."/>
            <person name="Hayashi T."/>
            <person name="Toyoda A."/>
            <person name="Oliveira C."/>
            <person name="Osipova E."/>
            <person name="Leigh N.D."/>
            <person name="Simon A."/>
            <person name="Yun M.H."/>
        </authorList>
    </citation>
    <scope>NUCLEOTIDE SEQUENCE</scope>
    <source>
        <strain evidence="2">20211129_DDA</strain>
        <tissue evidence="2">Liver</tissue>
    </source>
</reference>
<name>A0AAV7VRF3_PLEWA</name>
<evidence type="ECO:0000313" key="2">
    <source>
        <dbReference type="EMBL" id="KAJ1203290.1"/>
    </source>
</evidence>
<feature type="region of interest" description="Disordered" evidence="1">
    <location>
        <begin position="274"/>
        <end position="308"/>
    </location>
</feature>
<feature type="compositionally biased region" description="Low complexity" evidence="1">
    <location>
        <begin position="299"/>
        <end position="308"/>
    </location>
</feature>
<feature type="region of interest" description="Disordered" evidence="1">
    <location>
        <begin position="156"/>
        <end position="212"/>
    </location>
</feature>
<evidence type="ECO:0000256" key="1">
    <source>
        <dbReference type="SAM" id="MobiDB-lite"/>
    </source>
</evidence>
<dbReference type="Proteomes" id="UP001066276">
    <property type="component" value="Chromosome 2_1"/>
</dbReference>
<dbReference type="EMBL" id="JANPWB010000003">
    <property type="protein sequence ID" value="KAJ1203290.1"/>
    <property type="molecule type" value="Genomic_DNA"/>
</dbReference>
<organism evidence="2 3">
    <name type="scientific">Pleurodeles waltl</name>
    <name type="common">Iberian ribbed newt</name>
    <dbReference type="NCBI Taxonomy" id="8319"/>
    <lineage>
        <taxon>Eukaryota</taxon>
        <taxon>Metazoa</taxon>
        <taxon>Chordata</taxon>
        <taxon>Craniata</taxon>
        <taxon>Vertebrata</taxon>
        <taxon>Euteleostomi</taxon>
        <taxon>Amphibia</taxon>
        <taxon>Batrachia</taxon>
        <taxon>Caudata</taxon>
        <taxon>Salamandroidea</taxon>
        <taxon>Salamandridae</taxon>
        <taxon>Pleurodelinae</taxon>
        <taxon>Pleurodeles</taxon>
    </lineage>
</organism>
<gene>
    <name evidence="2" type="ORF">NDU88_007078</name>
</gene>
<dbReference type="AlphaFoldDB" id="A0AAV7VRF3"/>